<organism evidence="8 9">
    <name type="scientific">Promicromonospora alba</name>
    <dbReference type="NCBI Taxonomy" id="1616110"/>
    <lineage>
        <taxon>Bacteria</taxon>
        <taxon>Bacillati</taxon>
        <taxon>Actinomycetota</taxon>
        <taxon>Actinomycetes</taxon>
        <taxon>Micrococcales</taxon>
        <taxon>Promicromonosporaceae</taxon>
        <taxon>Promicromonospora</taxon>
    </lineage>
</organism>
<dbReference type="PANTHER" id="PTHR10629">
    <property type="entry name" value="CYTOSINE-SPECIFIC METHYLTRANSFERASE"/>
    <property type="match status" value="1"/>
</dbReference>
<dbReference type="GO" id="GO:0032259">
    <property type="term" value="P:methylation"/>
    <property type="evidence" value="ECO:0007669"/>
    <property type="project" value="UniProtKB-KW"/>
</dbReference>
<name>A0ABV9HQ55_9MICO</name>
<keyword evidence="3 5" id="KW-0949">S-adenosyl-L-methionine</keyword>
<evidence type="ECO:0000256" key="1">
    <source>
        <dbReference type="ARBA" id="ARBA00022603"/>
    </source>
</evidence>
<evidence type="ECO:0000256" key="2">
    <source>
        <dbReference type="ARBA" id="ARBA00022679"/>
    </source>
</evidence>
<comment type="caution">
    <text evidence="8">The sequence shown here is derived from an EMBL/GenBank/DDBJ whole genome shotgun (WGS) entry which is preliminary data.</text>
</comment>
<comment type="similarity">
    <text evidence="5 6">Belongs to the class I-like SAM-binding methyltransferase superfamily. C5-methyltransferase family.</text>
</comment>
<dbReference type="Gene3D" id="3.90.120.10">
    <property type="entry name" value="DNA Methylase, subunit A, domain 2"/>
    <property type="match status" value="1"/>
</dbReference>
<dbReference type="GO" id="GO:0003886">
    <property type="term" value="F:DNA (cytosine-5-)-methyltransferase activity"/>
    <property type="evidence" value="ECO:0007669"/>
    <property type="project" value="UniProtKB-EC"/>
</dbReference>
<dbReference type="InterPro" id="IPR029063">
    <property type="entry name" value="SAM-dependent_MTases_sf"/>
</dbReference>
<dbReference type="InterPro" id="IPR001525">
    <property type="entry name" value="C5_MeTfrase"/>
</dbReference>
<dbReference type="EC" id="2.1.1.37" evidence="7"/>
<evidence type="ECO:0000313" key="9">
    <source>
        <dbReference type="Proteomes" id="UP001596011"/>
    </source>
</evidence>
<protein>
    <recommendedName>
        <fullName evidence="7">Cytosine-specific methyltransferase</fullName>
        <ecNumber evidence="7">2.1.1.37</ecNumber>
    </recommendedName>
</protein>
<dbReference type="SUPFAM" id="SSF53335">
    <property type="entry name" value="S-adenosyl-L-methionine-dependent methyltransferases"/>
    <property type="match status" value="1"/>
</dbReference>
<keyword evidence="2 5" id="KW-0808">Transferase</keyword>
<dbReference type="EMBL" id="JBHSFI010000009">
    <property type="protein sequence ID" value="MFC4631770.1"/>
    <property type="molecule type" value="Genomic_DNA"/>
</dbReference>
<dbReference type="RefSeq" id="WP_377141601.1">
    <property type="nucleotide sequence ID" value="NZ_JBHSFI010000009.1"/>
</dbReference>
<dbReference type="PROSITE" id="PS00095">
    <property type="entry name" value="C5_MTASE_2"/>
    <property type="match status" value="1"/>
</dbReference>
<dbReference type="PROSITE" id="PS00094">
    <property type="entry name" value="C5_MTASE_1"/>
    <property type="match status" value="1"/>
</dbReference>
<dbReference type="InterPro" id="IPR050390">
    <property type="entry name" value="C5-Methyltransferase"/>
</dbReference>
<comment type="catalytic activity">
    <reaction evidence="7">
        <text>a 2'-deoxycytidine in DNA + S-adenosyl-L-methionine = a 5-methyl-2'-deoxycytidine in DNA + S-adenosyl-L-homocysteine + H(+)</text>
        <dbReference type="Rhea" id="RHEA:13681"/>
        <dbReference type="Rhea" id="RHEA-COMP:11369"/>
        <dbReference type="Rhea" id="RHEA-COMP:11370"/>
        <dbReference type="ChEBI" id="CHEBI:15378"/>
        <dbReference type="ChEBI" id="CHEBI:57856"/>
        <dbReference type="ChEBI" id="CHEBI:59789"/>
        <dbReference type="ChEBI" id="CHEBI:85452"/>
        <dbReference type="ChEBI" id="CHEBI:85454"/>
        <dbReference type="EC" id="2.1.1.37"/>
    </reaction>
</comment>
<dbReference type="InterPro" id="IPR018117">
    <property type="entry name" value="C5_DNA_meth_AS"/>
</dbReference>
<dbReference type="Pfam" id="PF00145">
    <property type="entry name" value="DNA_methylase"/>
    <property type="match status" value="1"/>
</dbReference>
<dbReference type="Proteomes" id="UP001596011">
    <property type="component" value="Unassembled WGS sequence"/>
</dbReference>
<proteinExistence type="inferred from homology"/>
<dbReference type="Gene3D" id="3.40.50.150">
    <property type="entry name" value="Vaccinia Virus protein VP39"/>
    <property type="match status" value="1"/>
</dbReference>
<dbReference type="PANTHER" id="PTHR10629:SF52">
    <property type="entry name" value="DNA (CYTOSINE-5)-METHYLTRANSFERASE 1"/>
    <property type="match status" value="1"/>
</dbReference>
<dbReference type="NCBIfam" id="TIGR00675">
    <property type="entry name" value="dcm"/>
    <property type="match status" value="1"/>
</dbReference>
<evidence type="ECO:0000313" key="8">
    <source>
        <dbReference type="EMBL" id="MFC4631770.1"/>
    </source>
</evidence>
<keyword evidence="9" id="KW-1185">Reference proteome</keyword>
<evidence type="ECO:0000256" key="5">
    <source>
        <dbReference type="PROSITE-ProRule" id="PRU01016"/>
    </source>
</evidence>
<evidence type="ECO:0000256" key="4">
    <source>
        <dbReference type="ARBA" id="ARBA00022747"/>
    </source>
</evidence>
<evidence type="ECO:0000256" key="3">
    <source>
        <dbReference type="ARBA" id="ARBA00022691"/>
    </source>
</evidence>
<dbReference type="PROSITE" id="PS51679">
    <property type="entry name" value="SAM_MT_C5"/>
    <property type="match status" value="1"/>
</dbReference>
<evidence type="ECO:0000256" key="6">
    <source>
        <dbReference type="RuleBase" id="RU000416"/>
    </source>
</evidence>
<sequence>MPTREPTVVSLFSGAGGLDIGLEQAGFRLVTATDHAKHAMQTLRDTQAAQVSISGRDAFYMDGTKLIEADVRDLRAVDVRPNGARSTWRPDVLVGGPPCQPWSSAGHQKGLDDPRGQLIAHFLRMIGEVRPRFVVFENVRGLLTARGATGTPGEVLRSIQADLDDMGYASRVSTLNAADFGAAQRRVRVVLIATDEYALPEFPVSTHSRDPGLDLKPWVSLGEALAGMPAPDPEDIVRPTGERADALRALAPGTGIKTGGRVMANRPSGQWGYRQDAFLADLSRPARTIRAAGTPDWVRLPGDDDMRRLTWRECAALQGFPQDWQFAGKATQRFQLIGNAVQVNMAEAVGRVVLDSLRKGDAPTKPVTPPWPEELVKRVRYTAAEEKVNGHLRVRTKARTDSPALAS</sequence>
<keyword evidence="1 5" id="KW-0489">Methyltransferase</keyword>
<accession>A0ABV9HQ55</accession>
<keyword evidence="4" id="KW-0680">Restriction system</keyword>
<dbReference type="InterPro" id="IPR031303">
    <property type="entry name" value="C5_meth_CS"/>
</dbReference>
<feature type="active site" evidence="5">
    <location>
        <position position="99"/>
    </location>
</feature>
<evidence type="ECO:0000256" key="7">
    <source>
        <dbReference type="RuleBase" id="RU000417"/>
    </source>
</evidence>
<gene>
    <name evidence="8" type="ORF">ACFO6V_26250</name>
</gene>
<reference evidence="9" key="1">
    <citation type="journal article" date="2019" name="Int. J. Syst. Evol. Microbiol.">
        <title>The Global Catalogue of Microorganisms (GCM) 10K type strain sequencing project: providing services to taxonomists for standard genome sequencing and annotation.</title>
        <authorList>
            <consortium name="The Broad Institute Genomics Platform"/>
            <consortium name="The Broad Institute Genome Sequencing Center for Infectious Disease"/>
            <person name="Wu L."/>
            <person name="Ma J."/>
        </authorList>
    </citation>
    <scope>NUCLEOTIDE SEQUENCE [LARGE SCALE GENOMIC DNA]</scope>
    <source>
        <strain evidence="9">CCUG 42722</strain>
    </source>
</reference>
<dbReference type="PRINTS" id="PR00105">
    <property type="entry name" value="C5METTRFRASE"/>
</dbReference>